<evidence type="ECO:0000256" key="4">
    <source>
        <dbReference type="SAM" id="SignalP"/>
    </source>
</evidence>
<keyword evidence="1" id="KW-0677">Repeat</keyword>
<evidence type="ECO:0000256" key="2">
    <source>
        <dbReference type="ARBA" id="ARBA00022803"/>
    </source>
</evidence>
<gene>
    <name evidence="6" type="ORF">NSPWAT_1187</name>
</gene>
<dbReference type="SMART" id="SM00028">
    <property type="entry name" value="TPR"/>
    <property type="match status" value="4"/>
</dbReference>
<feature type="chain" id="PRO_5046256424" evidence="4">
    <location>
        <begin position="24"/>
        <end position="525"/>
    </location>
</feature>
<dbReference type="Gene3D" id="1.25.40.10">
    <property type="entry name" value="Tetratricopeptide repeat domain"/>
    <property type="match status" value="2"/>
</dbReference>
<evidence type="ECO:0000313" key="7">
    <source>
        <dbReference type="Proteomes" id="UP001157733"/>
    </source>
</evidence>
<dbReference type="InterPro" id="IPR011990">
    <property type="entry name" value="TPR-like_helical_dom_sf"/>
</dbReference>
<keyword evidence="7" id="KW-1185">Reference proteome</keyword>
<evidence type="ECO:0000259" key="5">
    <source>
        <dbReference type="Pfam" id="PF13485"/>
    </source>
</evidence>
<dbReference type="EMBL" id="OX336137">
    <property type="protein sequence ID" value="CAI2718046.1"/>
    <property type="molecule type" value="Genomic_DNA"/>
</dbReference>
<keyword evidence="4" id="KW-0732">Signal</keyword>
<feature type="domain" description="Peptidase MA-like" evidence="5">
    <location>
        <begin position="186"/>
        <end position="351"/>
    </location>
</feature>
<proteinExistence type="predicted"/>
<dbReference type="Pfam" id="PF13485">
    <property type="entry name" value="Peptidase_MA_2"/>
    <property type="match status" value="1"/>
</dbReference>
<evidence type="ECO:0000256" key="1">
    <source>
        <dbReference type="ARBA" id="ARBA00022737"/>
    </source>
</evidence>
<dbReference type="InterPro" id="IPR039568">
    <property type="entry name" value="Peptidase_MA-like_dom"/>
</dbReference>
<dbReference type="InterPro" id="IPR019734">
    <property type="entry name" value="TPR_rpt"/>
</dbReference>
<dbReference type="InterPro" id="IPR051012">
    <property type="entry name" value="CellSynth/LPSAsmb/PSIAsmb"/>
</dbReference>
<feature type="signal peptide" evidence="4">
    <location>
        <begin position="1"/>
        <end position="23"/>
    </location>
</feature>
<dbReference type="SUPFAM" id="SSF48452">
    <property type="entry name" value="TPR-like"/>
    <property type="match status" value="2"/>
</dbReference>
<feature type="repeat" description="TPR" evidence="3">
    <location>
        <begin position="461"/>
        <end position="494"/>
    </location>
</feature>
<evidence type="ECO:0000313" key="6">
    <source>
        <dbReference type="EMBL" id="CAI2718046.1"/>
    </source>
</evidence>
<keyword evidence="2 3" id="KW-0802">TPR repeat</keyword>
<dbReference type="Pfam" id="PF13432">
    <property type="entry name" value="TPR_16"/>
    <property type="match status" value="2"/>
</dbReference>
<dbReference type="PANTHER" id="PTHR45586:SF1">
    <property type="entry name" value="LIPOPOLYSACCHARIDE ASSEMBLY PROTEIN B"/>
    <property type="match status" value="1"/>
</dbReference>
<accession>A0ABN8W1D8</accession>
<reference evidence="6 7" key="1">
    <citation type="submission" date="2022-09" db="EMBL/GenBank/DDBJ databases">
        <authorList>
            <person name="Kop L."/>
        </authorList>
    </citation>
    <scope>NUCLEOTIDE SEQUENCE [LARGE SCALE GENOMIC DNA]</scope>
    <source>
        <strain evidence="6 7">347</strain>
    </source>
</reference>
<organism evidence="6 7">
    <name type="scientific">Nitrospina watsonii</name>
    <dbReference type="NCBI Taxonomy" id="1323948"/>
    <lineage>
        <taxon>Bacteria</taxon>
        <taxon>Pseudomonadati</taxon>
        <taxon>Nitrospinota/Tectimicrobiota group</taxon>
        <taxon>Nitrospinota</taxon>
        <taxon>Nitrospinia</taxon>
        <taxon>Nitrospinales</taxon>
        <taxon>Nitrospinaceae</taxon>
        <taxon>Nitrospina</taxon>
    </lineage>
</organism>
<evidence type="ECO:0000256" key="3">
    <source>
        <dbReference type="PROSITE-ProRule" id="PRU00339"/>
    </source>
</evidence>
<protein>
    <submittedName>
        <fullName evidence="6">TPR_REGION domain-containing protein</fullName>
    </submittedName>
</protein>
<sequence>MKTHLHRIAVAIAVILLGGALFAAPVTAGLQEDITKGYSLIDQWRFEEAEAHTQSLMDTYPDSGDVLFLQARLVFYQGDYARALDLLGKVADSAPTVKEFKHHVRETHQATQGMVTRESEHFILRYTDGPDAVLVDYALDTLEKSYAVLGGILDHHPKEKVRVEIYPSREPFSRISPLTLQDIMTSGTVALCKYNRLMLISPGSLVRGYNWLDTISHEYVHFLLSSKSHNNVPLWLHEGIAKFLETRWRGEPRHLTPIMETVLANGLDNDYLIDFEAMMPSLAKLKTAEDVQLAYAEVATMVQYLVHLKGLEGLEALVAGLKDNRPIGDVLQTLVGKTLDRFQDDWKVYIKTQQLRRIPGLKVLKFQFKDKRDNGRAEDEDGERALIESRRARDLTMLGDILKSRDHIQAAIIEYRKAISESDTLSPVLYNKLADTYMITRKYDESETLLRQSLEYYPQFPSTLTNLGEVAFLRKDYEAAREYYQRAERINPFNPQVHQRLIRIYAALGENAKKGHQETLLALIK</sequence>
<dbReference type="PANTHER" id="PTHR45586">
    <property type="entry name" value="TPR REPEAT-CONTAINING PROTEIN PA4667"/>
    <property type="match status" value="1"/>
</dbReference>
<name>A0ABN8W1D8_9BACT</name>
<dbReference type="RefSeq" id="WP_282010956.1">
    <property type="nucleotide sequence ID" value="NZ_OX336137.1"/>
</dbReference>
<dbReference type="PROSITE" id="PS50005">
    <property type="entry name" value="TPR"/>
    <property type="match status" value="1"/>
</dbReference>
<dbReference type="Proteomes" id="UP001157733">
    <property type="component" value="Chromosome"/>
</dbReference>